<name>A0A378Q2P8_9GAMM</name>
<dbReference type="Proteomes" id="UP000255193">
    <property type="component" value="Unassembled WGS sequence"/>
</dbReference>
<evidence type="ECO:0000313" key="1">
    <source>
        <dbReference type="EMBL" id="STY95080.1"/>
    </source>
</evidence>
<protein>
    <submittedName>
        <fullName evidence="1">Uncharacterized protein</fullName>
    </submittedName>
</protein>
<accession>A0A378Q2P8</accession>
<proteinExistence type="predicted"/>
<evidence type="ECO:0000313" key="2">
    <source>
        <dbReference type="Proteomes" id="UP000255193"/>
    </source>
</evidence>
<dbReference type="EMBL" id="UGQA01000001">
    <property type="protein sequence ID" value="STY95080.1"/>
    <property type="molecule type" value="Genomic_DNA"/>
</dbReference>
<dbReference type="AlphaFoldDB" id="A0A378Q2P8"/>
<organism evidence="1 2">
    <name type="scientific">Faucicola atlantae</name>
    <dbReference type="NCBI Taxonomy" id="34059"/>
    <lineage>
        <taxon>Bacteria</taxon>
        <taxon>Pseudomonadati</taxon>
        <taxon>Pseudomonadota</taxon>
        <taxon>Gammaproteobacteria</taxon>
        <taxon>Moraxellales</taxon>
        <taxon>Moraxellaceae</taxon>
        <taxon>Faucicola</taxon>
    </lineage>
</organism>
<sequence length="67" mass="7879">MNYITTLQANQLIEQYKAKLAERSDLNNAERSQRMHGFLHCMCQFSAIDGYQIDDIYTNYQKELSRG</sequence>
<gene>
    <name evidence="1" type="ORF">NCTC11091_00866</name>
</gene>
<dbReference type="RefSeq" id="WP_067056286.1">
    <property type="nucleotide sequence ID" value="NZ_MXAO01000048.1"/>
</dbReference>
<reference evidence="1 2" key="1">
    <citation type="submission" date="2018-06" db="EMBL/GenBank/DDBJ databases">
        <authorList>
            <consortium name="Pathogen Informatics"/>
            <person name="Doyle S."/>
        </authorList>
    </citation>
    <scope>NUCLEOTIDE SEQUENCE [LARGE SCALE GENOMIC DNA]</scope>
    <source>
        <strain evidence="1 2">NCTC11091</strain>
    </source>
</reference>